<evidence type="ECO:0008006" key="7">
    <source>
        <dbReference type="Google" id="ProtNLM"/>
    </source>
</evidence>
<gene>
    <name evidence="5" type="ORF">ERUC_LOCUS8941</name>
</gene>
<keyword evidence="2" id="KW-0677">Repeat</keyword>
<dbReference type="SUPFAM" id="SSF50998">
    <property type="entry name" value="Quinoprotein alcohol dehydrogenase-like"/>
    <property type="match status" value="1"/>
</dbReference>
<feature type="region of interest" description="Disordered" evidence="4">
    <location>
        <begin position="503"/>
        <end position="522"/>
    </location>
</feature>
<accession>A0ABC8JCL3</accession>
<feature type="compositionally biased region" description="Polar residues" evidence="4">
    <location>
        <begin position="512"/>
        <end position="522"/>
    </location>
</feature>
<evidence type="ECO:0000313" key="5">
    <source>
        <dbReference type="EMBL" id="CAH8320390.1"/>
    </source>
</evidence>
<dbReference type="FunFam" id="2.130.10.10:FF:000476">
    <property type="entry name" value="Activating molecule in BECN1-regulated autophagy protein"/>
    <property type="match status" value="1"/>
</dbReference>
<evidence type="ECO:0000313" key="6">
    <source>
        <dbReference type="Proteomes" id="UP001642260"/>
    </source>
</evidence>
<keyword evidence="1 3" id="KW-0853">WD repeat</keyword>
<dbReference type="InterPro" id="IPR001680">
    <property type="entry name" value="WD40_rpt"/>
</dbReference>
<dbReference type="InterPro" id="IPR015943">
    <property type="entry name" value="WD40/YVTN_repeat-like_dom_sf"/>
</dbReference>
<evidence type="ECO:0000256" key="1">
    <source>
        <dbReference type="ARBA" id="ARBA00022574"/>
    </source>
</evidence>
<dbReference type="Pfam" id="PF00400">
    <property type="entry name" value="WD40"/>
    <property type="match status" value="2"/>
</dbReference>
<dbReference type="PROSITE" id="PS50294">
    <property type="entry name" value="WD_REPEATS_REGION"/>
    <property type="match status" value="1"/>
</dbReference>
<feature type="region of interest" description="Disordered" evidence="4">
    <location>
        <begin position="443"/>
        <end position="462"/>
    </location>
</feature>
<proteinExistence type="predicted"/>
<dbReference type="PANTHER" id="PTHR22874:SF8">
    <property type="entry name" value="TRANSDUCIN FAMILY PROTEIN _ WD-40 REPEAT FAMILY PROTEIN"/>
    <property type="match status" value="1"/>
</dbReference>
<dbReference type="InterPro" id="IPR019775">
    <property type="entry name" value="WD40_repeat_CS"/>
</dbReference>
<dbReference type="EMBL" id="CAKOAT010092821">
    <property type="protein sequence ID" value="CAH8320390.1"/>
    <property type="molecule type" value="Genomic_DNA"/>
</dbReference>
<keyword evidence="6" id="KW-1185">Reference proteome</keyword>
<feature type="region of interest" description="Disordered" evidence="4">
    <location>
        <begin position="1"/>
        <end position="32"/>
    </location>
</feature>
<feature type="compositionally biased region" description="Low complexity" evidence="4">
    <location>
        <begin position="446"/>
        <end position="462"/>
    </location>
</feature>
<protein>
    <recommendedName>
        <fullName evidence="7">Transducin family protein / WD-40 repeat family protein</fullName>
    </recommendedName>
</protein>
<feature type="compositionally biased region" description="Polar residues" evidence="4">
    <location>
        <begin position="360"/>
        <end position="374"/>
    </location>
</feature>
<dbReference type="SMART" id="SM00320">
    <property type="entry name" value="WD40"/>
    <property type="match status" value="4"/>
</dbReference>
<dbReference type="PROSITE" id="PS00678">
    <property type="entry name" value="WD_REPEATS_1"/>
    <property type="match status" value="1"/>
</dbReference>
<dbReference type="AlphaFoldDB" id="A0ABC8JCL3"/>
<dbReference type="PROSITE" id="PS50082">
    <property type="entry name" value="WD_REPEATS_2"/>
    <property type="match status" value="1"/>
</dbReference>
<organism evidence="5 6">
    <name type="scientific">Eruca vesicaria subsp. sativa</name>
    <name type="common">Garden rocket</name>
    <name type="synonym">Eruca sativa</name>
    <dbReference type="NCBI Taxonomy" id="29727"/>
    <lineage>
        <taxon>Eukaryota</taxon>
        <taxon>Viridiplantae</taxon>
        <taxon>Streptophyta</taxon>
        <taxon>Embryophyta</taxon>
        <taxon>Tracheophyta</taxon>
        <taxon>Spermatophyta</taxon>
        <taxon>Magnoliopsida</taxon>
        <taxon>eudicotyledons</taxon>
        <taxon>Gunneridae</taxon>
        <taxon>Pentapetalae</taxon>
        <taxon>rosids</taxon>
        <taxon>malvids</taxon>
        <taxon>Brassicales</taxon>
        <taxon>Brassicaceae</taxon>
        <taxon>Brassiceae</taxon>
        <taxon>Eruca</taxon>
    </lineage>
</organism>
<dbReference type="InterPro" id="IPR011047">
    <property type="entry name" value="Quinoprotein_ADH-like_sf"/>
</dbReference>
<feature type="region of interest" description="Disordered" evidence="4">
    <location>
        <begin position="314"/>
        <end position="374"/>
    </location>
</feature>
<feature type="compositionally biased region" description="Polar residues" evidence="4">
    <location>
        <begin position="317"/>
        <end position="347"/>
    </location>
</feature>
<dbReference type="PANTHER" id="PTHR22874">
    <property type="entry name" value="ACTIVATING MOLECULE IN BECN1-REGULATED AUTOPHAGY PROTEIN 1"/>
    <property type="match status" value="1"/>
</dbReference>
<evidence type="ECO:0000256" key="4">
    <source>
        <dbReference type="SAM" id="MobiDB-lite"/>
    </source>
</evidence>
<evidence type="ECO:0000256" key="3">
    <source>
        <dbReference type="PROSITE-ProRule" id="PRU00221"/>
    </source>
</evidence>
<feature type="repeat" description="WD" evidence="3">
    <location>
        <begin position="142"/>
        <end position="184"/>
    </location>
</feature>
<name>A0ABC8JCL3_ERUVS</name>
<comment type="caution">
    <text evidence="5">The sequence shown here is derived from an EMBL/GenBank/DDBJ whole genome shotgun (WGS) entry which is preliminary data.</text>
</comment>
<dbReference type="Gene3D" id="2.130.10.10">
    <property type="entry name" value="YVTN repeat-like/Quinoprotein amine dehydrogenase"/>
    <property type="match status" value="2"/>
</dbReference>
<reference evidence="5 6" key="1">
    <citation type="submission" date="2022-03" db="EMBL/GenBank/DDBJ databases">
        <authorList>
            <person name="Macdonald S."/>
            <person name="Ahmed S."/>
            <person name="Newling K."/>
        </authorList>
    </citation>
    <scope>NUCLEOTIDE SEQUENCE [LARGE SCALE GENOMIC DNA]</scope>
</reference>
<dbReference type="InterPro" id="IPR052596">
    <property type="entry name" value="AMBRA1_autophagy"/>
</dbReference>
<feature type="compositionally biased region" description="Pro residues" evidence="4">
    <location>
        <begin position="16"/>
        <end position="25"/>
    </location>
</feature>
<evidence type="ECO:0000256" key="2">
    <source>
        <dbReference type="ARBA" id="ARBA00022737"/>
    </source>
</evidence>
<sequence length="778" mass="84359">MNLEMMTESMWSHDQPSPPPPPSPKPVARRRSRSVFKLLVQREISPKTTSVPRKRWGVSRCDADSPCGTSSEAVSGQRHNLISWVEAESLQHLSAKYCPLVPPPRSTIAAAFSSDGRTLASTHGDHTVKIIDCETGKCLKVLSGHRRTPWVVRFHPRHSEIVASGSLDHEVRLWNAKTSECIRSHDFYRPIASIAFHAEGDILAVASGHKLHIWHYDKTGEDSSPAIVLKTRRSLRAVHFHPHGVPLLLTAEVTDIDSSDSAMTRATSPGYLRYPPPAIFFTNTQSGSHTSMAAELPLVPLPYLLLPSYSPDDPRIQYSTPTTGSRSAQSRFQSNQNSVEPGSRTMSTPPPPLPLHVPENSASSSFTAQPGARTSTTAVDAMDIDEAQPVGGNRIPRQVSSQSDLLEFGQFQQLFHSRDRVSWELPFLQGWLMAQSQAGANLGALPTSGTAPHTGSSSAAHSSTASLEAAVASLEIPGGVNLYGVSARGDSRERISQSRFAGSGLAGGLSSRNAQQEGTDTQPVVNRLPSELATSIAAAELPCTVKLRVWSHDIKDPCAILRSDKCRLTIHHAVLCSEMGAHFSPCGKYLAACVACVIPHAETDPGLQTLVQQDSGLATSPTRHPVTAHQVMYELRVYSLEKETFGSVLVSRAIRAAHCLTSIQFSPTSEHILLAYGRRHGSLLKSIVSDGETTSHFFTVLEIYRVSDMELVRILPSSEDEVNVACFHPSPGGGLVYGTKEGKLRIFRYNTAAASNLTAPNSSPEENLAEVQTYALEC</sequence>
<dbReference type="Proteomes" id="UP001642260">
    <property type="component" value="Unassembled WGS sequence"/>
</dbReference>